<evidence type="ECO:0000313" key="1">
    <source>
        <dbReference type="EMBL" id="KJY77521.1"/>
    </source>
</evidence>
<proteinExistence type="predicted"/>
<dbReference type="EMBL" id="JXXR01000001">
    <property type="protein sequence ID" value="KJY77521.1"/>
    <property type="molecule type" value="Genomic_DNA"/>
</dbReference>
<organism evidence="1">
    <name type="scientific">Vibrio coralliilyticus</name>
    <dbReference type="NCBI Taxonomy" id="190893"/>
    <lineage>
        <taxon>Bacteria</taxon>
        <taxon>Pseudomonadati</taxon>
        <taxon>Pseudomonadota</taxon>
        <taxon>Gammaproteobacteria</taxon>
        <taxon>Vibrionales</taxon>
        <taxon>Vibrionaceae</taxon>
        <taxon>Vibrio</taxon>
    </lineage>
</organism>
<dbReference type="KEGG" id="vct:JV59_31350"/>
<gene>
    <name evidence="1" type="ORF">TW71_00365</name>
</gene>
<dbReference type="RefSeq" id="WP_038163256.1">
    <property type="nucleotide sequence ID" value="NZ_CP009264.1"/>
</dbReference>
<name>A0A837GDB8_9VIBR</name>
<dbReference type="AlphaFoldDB" id="A0A837GDB8"/>
<sequence>MSNKIEHVNSTAWRVEGVAGRHEADPELRQRFTTLFHTQQDVEAQTDTPDTSARVPPSILNELSAVNHVTKWGNAELHRGENSLSFKLLNGPMSGLVIFAQWDAQGVALTLKPKNQKQQDALNRIMPKIKSRLNESALKMTIEVNRHDRSN</sequence>
<reference evidence="1" key="1">
    <citation type="journal article" date="2015" name="BMC Genomics">
        <title>Genome mining reveals unlocked bioactive potential of marine Gram-negative bacteria.</title>
        <authorList>
            <person name="Machado H."/>
            <person name="Sonnenschein E.C."/>
            <person name="Melchiorsen J."/>
            <person name="Gram L."/>
        </authorList>
    </citation>
    <scope>NUCLEOTIDE SEQUENCE</scope>
    <source>
        <strain evidence="1">S2052</strain>
    </source>
</reference>
<accession>A0A837GDB8</accession>
<protein>
    <submittedName>
        <fullName evidence="1">Uncharacterized protein</fullName>
    </submittedName>
</protein>
<comment type="caution">
    <text evidence="1">The sequence shown here is derived from an EMBL/GenBank/DDBJ whole genome shotgun (WGS) entry which is preliminary data.</text>
</comment>